<evidence type="ECO:0000313" key="2">
    <source>
        <dbReference type="Proteomes" id="UP000626092"/>
    </source>
</evidence>
<accession>A0A834HE70</accession>
<dbReference type="AlphaFoldDB" id="A0A834HE70"/>
<gene>
    <name evidence="1" type="ORF">RHSIM_Rhsim02G0178200</name>
</gene>
<evidence type="ECO:0000313" key="1">
    <source>
        <dbReference type="EMBL" id="KAF7151473.1"/>
    </source>
</evidence>
<comment type="caution">
    <text evidence="1">The sequence shown here is derived from an EMBL/GenBank/DDBJ whole genome shotgun (WGS) entry which is preliminary data.</text>
</comment>
<dbReference type="Proteomes" id="UP000626092">
    <property type="component" value="Unassembled WGS sequence"/>
</dbReference>
<sequence length="112" mass="12438">MQRLRLLKVSVGSNQNVAFELPAEDIRKIHPHLQFETSDNSMVCQIKTPTVENLVLQQQAEANLSKSLIEGKHQVPIPNLLTSVHSEPGFRSLGNSGKTMNVTLLLLNGVIW</sequence>
<dbReference type="EMBL" id="WJXA01000002">
    <property type="protein sequence ID" value="KAF7151473.1"/>
    <property type="molecule type" value="Genomic_DNA"/>
</dbReference>
<reference evidence="1" key="1">
    <citation type="submission" date="2019-11" db="EMBL/GenBank/DDBJ databases">
        <authorList>
            <person name="Liu Y."/>
            <person name="Hou J."/>
            <person name="Li T.-Q."/>
            <person name="Guan C.-H."/>
            <person name="Wu X."/>
            <person name="Wu H.-Z."/>
            <person name="Ling F."/>
            <person name="Zhang R."/>
            <person name="Shi X.-G."/>
            <person name="Ren J.-P."/>
            <person name="Chen E.-F."/>
            <person name="Sun J.-M."/>
        </authorList>
    </citation>
    <scope>NUCLEOTIDE SEQUENCE</scope>
    <source>
        <strain evidence="1">Adult_tree_wgs_1</strain>
        <tissue evidence="1">Leaves</tissue>
    </source>
</reference>
<keyword evidence="2" id="KW-1185">Reference proteome</keyword>
<proteinExistence type="predicted"/>
<organism evidence="1 2">
    <name type="scientific">Rhododendron simsii</name>
    <name type="common">Sims's rhododendron</name>
    <dbReference type="NCBI Taxonomy" id="118357"/>
    <lineage>
        <taxon>Eukaryota</taxon>
        <taxon>Viridiplantae</taxon>
        <taxon>Streptophyta</taxon>
        <taxon>Embryophyta</taxon>
        <taxon>Tracheophyta</taxon>
        <taxon>Spermatophyta</taxon>
        <taxon>Magnoliopsida</taxon>
        <taxon>eudicotyledons</taxon>
        <taxon>Gunneridae</taxon>
        <taxon>Pentapetalae</taxon>
        <taxon>asterids</taxon>
        <taxon>Ericales</taxon>
        <taxon>Ericaceae</taxon>
        <taxon>Ericoideae</taxon>
        <taxon>Rhodoreae</taxon>
        <taxon>Rhododendron</taxon>
    </lineage>
</organism>
<protein>
    <submittedName>
        <fullName evidence="1">Uncharacterized protein</fullName>
    </submittedName>
</protein>
<name>A0A834HE70_RHOSS</name>